<dbReference type="AlphaFoldDB" id="A0A4Y2V6A8"/>
<evidence type="ECO:0000313" key="2">
    <source>
        <dbReference type="Proteomes" id="UP000499080"/>
    </source>
</evidence>
<proteinExistence type="predicted"/>
<organism evidence="1 2">
    <name type="scientific">Araneus ventricosus</name>
    <name type="common">Orbweaver spider</name>
    <name type="synonym">Epeira ventricosa</name>
    <dbReference type="NCBI Taxonomy" id="182803"/>
    <lineage>
        <taxon>Eukaryota</taxon>
        <taxon>Metazoa</taxon>
        <taxon>Ecdysozoa</taxon>
        <taxon>Arthropoda</taxon>
        <taxon>Chelicerata</taxon>
        <taxon>Arachnida</taxon>
        <taxon>Araneae</taxon>
        <taxon>Araneomorphae</taxon>
        <taxon>Entelegynae</taxon>
        <taxon>Araneoidea</taxon>
        <taxon>Araneidae</taxon>
        <taxon>Araneus</taxon>
    </lineage>
</organism>
<name>A0A4Y2V6A8_ARAVE</name>
<dbReference type="PANTHER" id="PTHR33332">
    <property type="entry name" value="REVERSE TRANSCRIPTASE DOMAIN-CONTAINING PROTEIN"/>
    <property type="match status" value="1"/>
</dbReference>
<sequence>MHLIERQLQIAINILTWCKHNGHTLSPSKSCVVHFCRKRGLDPDLYIGNQLIPVVNEVRFLGIIFDRKLTFLSHIRYLRKRCERLLNILKVLSNTSWGADRTSLLRIYESVILSRIDYGCVVYGSACASNLKKIDPLHHSALRICSGAFRTSPIDSLYVECFQMPLSLRRQKLSINYYFKVMSV</sequence>
<comment type="caution">
    <text evidence="1">The sequence shown here is derived from an EMBL/GenBank/DDBJ whole genome shotgun (WGS) entry which is preliminary data.</text>
</comment>
<gene>
    <name evidence="1" type="ORF">AVEN_1082_1</name>
</gene>
<evidence type="ECO:0000313" key="1">
    <source>
        <dbReference type="EMBL" id="GBO20825.1"/>
    </source>
</evidence>
<evidence type="ECO:0008006" key="3">
    <source>
        <dbReference type="Google" id="ProtNLM"/>
    </source>
</evidence>
<dbReference type="EMBL" id="BGPR01044126">
    <property type="protein sequence ID" value="GBO20825.1"/>
    <property type="molecule type" value="Genomic_DNA"/>
</dbReference>
<accession>A0A4Y2V6A8</accession>
<dbReference type="OrthoDB" id="6433748at2759"/>
<keyword evidence="2" id="KW-1185">Reference proteome</keyword>
<dbReference type="Proteomes" id="UP000499080">
    <property type="component" value="Unassembled WGS sequence"/>
</dbReference>
<reference evidence="1 2" key="1">
    <citation type="journal article" date="2019" name="Sci. Rep.">
        <title>Orb-weaving spider Araneus ventricosus genome elucidates the spidroin gene catalogue.</title>
        <authorList>
            <person name="Kono N."/>
            <person name="Nakamura H."/>
            <person name="Ohtoshi R."/>
            <person name="Moran D.A.P."/>
            <person name="Shinohara A."/>
            <person name="Yoshida Y."/>
            <person name="Fujiwara M."/>
            <person name="Mori M."/>
            <person name="Tomita M."/>
            <person name="Arakawa K."/>
        </authorList>
    </citation>
    <scope>NUCLEOTIDE SEQUENCE [LARGE SCALE GENOMIC DNA]</scope>
</reference>
<protein>
    <recommendedName>
        <fullName evidence="3">Reverse transcriptase domain-containing protein</fullName>
    </recommendedName>
</protein>